<accession>A0A8H6X6L5</accession>
<dbReference type="OrthoDB" id="3257768at2759"/>
<name>A0A8H6X6L5_9AGAR</name>
<evidence type="ECO:0000313" key="1">
    <source>
        <dbReference type="EMBL" id="KAF7335061.1"/>
    </source>
</evidence>
<gene>
    <name evidence="1" type="ORF">MVEN_02256600</name>
</gene>
<sequence>MDNIFSTTPIENKQVMLLLVTDTNFRLKHCTNLHNASKYTVGNTDGESPERYWASLNSTGTSTKEMGPGSRRDVRDDACDSWNLGPKISAGDIKKENLQIKDEREVKKLVVEEIDK</sequence>
<dbReference type="EMBL" id="JACAZI010000025">
    <property type="protein sequence ID" value="KAF7335061.1"/>
    <property type="molecule type" value="Genomic_DNA"/>
</dbReference>
<dbReference type="Proteomes" id="UP000620124">
    <property type="component" value="Unassembled WGS sequence"/>
</dbReference>
<dbReference type="AlphaFoldDB" id="A0A8H6X6L5"/>
<dbReference type="Pfam" id="PF18758">
    <property type="entry name" value="KDZ"/>
    <property type="match status" value="1"/>
</dbReference>
<organism evidence="1 2">
    <name type="scientific">Mycena venus</name>
    <dbReference type="NCBI Taxonomy" id="2733690"/>
    <lineage>
        <taxon>Eukaryota</taxon>
        <taxon>Fungi</taxon>
        <taxon>Dikarya</taxon>
        <taxon>Basidiomycota</taxon>
        <taxon>Agaricomycotina</taxon>
        <taxon>Agaricomycetes</taxon>
        <taxon>Agaricomycetidae</taxon>
        <taxon>Agaricales</taxon>
        <taxon>Marasmiineae</taxon>
        <taxon>Mycenaceae</taxon>
        <taxon>Mycena</taxon>
    </lineage>
</organism>
<proteinExistence type="predicted"/>
<reference evidence="1" key="1">
    <citation type="submission" date="2020-05" db="EMBL/GenBank/DDBJ databases">
        <title>Mycena genomes resolve the evolution of fungal bioluminescence.</title>
        <authorList>
            <person name="Tsai I.J."/>
        </authorList>
    </citation>
    <scope>NUCLEOTIDE SEQUENCE</scope>
    <source>
        <strain evidence="1">CCC161011</strain>
    </source>
</reference>
<dbReference type="InterPro" id="IPR040521">
    <property type="entry name" value="KDZ"/>
</dbReference>
<protein>
    <submittedName>
        <fullName evidence="1">CxC2 domain-containing protein</fullName>
    </submittedName>
</protein>
<comment type="caution">
    <text evidence="1">The sequence shown here is derived from an EMBL/GenBank/DDBJ whole genome shotgun (WGS) entry which is preliminary data.</text>
</comment>
<evidence type="ECO:0000313" key="2">
    <source>
        <dbReference type="Proteomes" id="UP000620124"/>
    </source>
</evidence>
<keyword evidence="2" id="KW-1185">Reference proteome</keyword>